<feature type="transmembrane region" description="Helical" evidence="1">
    <location>
        <begin position="6"/>
        <end position="30"/>
    </location>
</feature>
<keyword evidence="1" id="KW-0812">Transmembrane</keyword>
<accession>A0A064CT71</accession>
<feature type="transmembrane region" description="Helical" evidence="1">
    <location>
        <begin position="135"/>
        <end position="155"/>
    </location>
</feature>
<dbReference type="EMBL" id="JALN02000001">
    <property type="protein sequence ID" value="KDF01899.1"/>
    <property type="molecule type" value="Genomic_DNA"/>
</dbReference>
<sequence length="160" mass="16351">MPGWDSFAVIVGGVGGALVGLLFVTISIHAKQIGDSASLRGRAAQTLVVFTMLLLVAVVLVVPSQPNRVIGGELIVLAVGAAILLIFLDKEAGDVAGENPLGRVLKRVNPNVSTALGVAVTGLLLLTGVRWAPYALLPTTCAAIVGGLTSAYLLLTKLSD</sequence>
<keyword evidence="1" id="KW-0472">Membrane</keyword>
<keyword evidence="3" id="KW-1185">Reference proteome</keyword>
<feature type="transmembrane region" description="Helical" evidence="1">
    <location>
        <begin position="42"/>
        <end position="63"/>
    </location>
</feature>
<dbReference type="AlphaFoldDB" id="A0A064CT71"/>
<evidence type="ECO:0000313" key="3">
    <source>
        <dbReference type="Proteomes" id="UP000022835"/>
    </source>
</evidence>
<dbReference type="STRING" id="1440774.Y900_023950"/>
<dbReference type="Proteomes" id="UP000022835">
    <property type="component" value="Unassembled WGS sequence"/>
</dbReference>
<dbReference type="OrthoDB" id="4628752at2"/>
<protein>
    <submittedName>
        <fullName evidence="2">Uncharacterized protein</fullName>
    </submittedName>
</protein>
<feature type="transmembrane region" description="Helical" evidence="1">
    <location>
        <begin position="108"/>
        <end position="129"/>
    </location>
</feature>
<gene>
    <name evidence="2" type="ORF">Y900_023950</name>
</gene>
<evidence type="ECO:0000256" key="1">
    <source>
        <dbReference type="SAM" id="Phobius"/>
    </source>
</evidence>
<comment type="caution">
    <text evidence="2">The sequence shown here is derived from an EMBL/GenBank/DDBJ whole genome shotgun (WGS) entry which is preliminary data.</text>
</comment>
<dbReference type="eggNOG" id="ENOG5031VB4">
    <property type="taxonomic scope" value="Bacteria"/>
</dbReference>
<dbReference type="RefSeq" id="WP_036344744.1">
    <property type="nucleotide sequence ID" value="NZ_JALN02000001.1"/>
</dbReference>
<feature type="transmembrane region" description="Helical" evidence="1">
    <location>
        <begin position="69"/>
        <end position="88"/>
    </location>
</feature>
<keyword evidence="1" id="KW-1133">Transmembrane helix</keyword>
<proteinExistence type="predicted"/>
<evidence type="ECO:0000313" key="2">
    <source>
        <dbReference type="EMBL" id="KDF01899.1"/>
    </source>
</evidence>
<organism evidence="2 3">
    <name type="scientific">Mycolicibacterium aromaticivorans JS19b1 = JCM 16368</name>
    <dbReference type="NCBI Taxonomy" id="1440774"/>
    <lineage>
        <taxon>Bacteria</taxon>
        <taxon>Bacillati</taxon>
        <taxon>Actinomycetota</taxon>
        <taxon>Actinomycetes</taxon>
        <taxon>Mycobacteriales</taxon>
        <taxon>Mycobacteriaceae</taxon>
        <taxon>Mycolicibacterium</taxon>
    </lineage>
</organism>
<reference evidence="2" key="1">
    <citation type="submission" date="2014-05" db="EMBL/GenBank/DDBJ databases">
        <title>Genome sequence of Mycobacterium aromaticivorans strain JS19b1T (= DSM 45407T).</title>
        <authorList>
            <person name="Kwak Y."/>
            <person name="Park G.-S."/>
            <person name="Li Q.X."/>
            <person name="Lee S.-E."/>
            <person name="Shin J.-H."/>
        </authorList>
    </citation>
    <scope>NUCLEOTIDE SEQUENCE [LARGE SCALE GENOMIC DNA]</scope>
    <source>
        <strain evidence="2">JS19b1</strain>
    </source>
</reference>
<name>A0A064CT71_9MYCO</name>